<dbReference type="InterPro" id="IPR029016">
    <property type="entry name" value="GAF-like_dom_sf"/>
</dbReference>
<dbReference type="InterPro" id="IPR036890">
    <property type="entry name" value="HATPase_C_sf"/>
</dbReference>
<dbReference type="NCBIfam" id="TIGR02916">
    <property type="entry name" value="PEP_his_kin"/>
    <property type="match status" value="1"/>
</dbReference>
<feature type="transmembrane region" description="Helical" evidence="4">
    <location>
        <begin position="69"/>
        <end position="88"/>
    </location>
</feature>
<comment type="catalytic activity">
    <reaction evidence="1">
        <text>ATP + protein L-histidine = ADP + protein N-phospho-L-histidine.</text>
        <dbReference type="EC" id="2.7.13.3"/>
    </reaction>
</comment>
<gene>
    <name evidence="6" type="primary">prsK</name>
    <name evidence="6" type="ORF">EQG66_02245</name>
</gene>
<dbReference type="PROSITE" id="PS50109">
    <property type="entry name" value="HIS_KIN"/>
    <property type="match status" value="1"/>
</dbReference>
<dbReference type="AlphaFoldDB" id="A0A4Q1KMZ7"/>
<keyword evidence="3" id="KW-0597">Phosphoprotein</keyword>
<evidence type="ECO:0000313" key="7">
    <source>
        <dbReference type="Proteomes" id="UP000290958"/>
    </source>
</evidence>
<feature type="transmembrane region" description="Helical" evidence="4">
    <location>
        <begin position="161"/>
        <end position="178"/>
    </location>
</feature>
<dbReference type="InterPro" id="IPR005467">
    <property type="entry name" value="His_kinase_dom"/>
</dbReference>
<comment type="caution">
    <text evidence="6">The sequence shown here is derived from an EMBL/GenBank/DDBJ whole genome shotgun (WGS) entry which is preliminary data.</text>
</comment>
<feature type="domain" description="Histidine kinase" evidence="5">
    <location>
        <begin position="482"/>
        <end position="685"/>
    </location>
</feature>
<dbReference type="GO" id="GO:0000155">
    <property type="term" value="F:phosphorelay sensor kinase activity"/>
    <property type="evidence" value="ECO:0007669"/>
    <property type="project" value="InterPro"/>
</dbReference>
<feature type="transmembrane region" description="Helical" evidence="4">
    <location>
        <begin position="126"/>
        <end position="149"/>
    </location>
</feature>
<feature type="transmembrane region" description="Helical" evidence="4">
    <location>
        <begin position="260"/>
        <end position="281"/>
    </location>
</feature>
<dbReference type="InterPro" id="IPR003661">
    <property type="entry name" value="HisK_dim/P_dom"/>
</dbReference>
<feature type="transmembrane region" description="Helical" evidence="4">
    <location>
        <begin position="230"/>
        <end position="254"/>
    </location>
</feature>
<organism evidence="6 7">
    <name type="scientific">Sphingobium fluviale</name>
    <dbReference type="NCBI Taxonomy" id="2506423"/>
    <lineage>
        <taxon>Bacteria</taxon>
        <taxon>Pseudomonadati</taxon>
        <taxon>Pseudomonadota</taxon>
        <taxon>Alphaproteobacteria</taxon>
        <taxon>Sphingomonadales</taxon>
        <taxon>Sphingomonadaceae</taxon>
        <taxon>Sphingobium</taxon>
    </lineage>
</organism>
<evidence type="ECO:0000256" key="3">
    <source>
        <dbReference type="ARBA" id="ARBA00022553"/>
    </source>
</evidence>
<keyword evidence="4" id="KW-1133">Transmembrane helix</keyword>
<evidence type="ECO:0000256" key="2">
    <source>
        <dbReference type="ARBA" id="ARBA00012438"/>
    </source>
</evidence>
<dbReference type="InterPro" id="IPR014265">
    <property type="entry name" value="XrtA/PrsK"/>
</dbReference>
<feature type="transmembrane region" description="Helical" evidence="4">
    <location>
        <begin position="100"/>
        <end position="120"/>
    </location>
</feature>
<feature type="transmembrane region" description="Helical" evidence="4">
    <location>
        <begin position="6"/>
        <end position="27"/>
    </location>
</feature>
<keyword evidence="7" id="KW-1185">Reference proteome</keyword>
<keyword evidence="6" id="KW-0808">Transferase</keyword>
<dbReference type="Proteomes" id="UP000290958">
    <property type="component" value="Unassembled WGS sequence"/>
</dbReference>
<dbReference type="RefSeq" id="WP_129402880.1">
    <property type="nucleotide sequence ID" value="NZ_SBKP01000001.1"/>
</dbReference>
<dbReference type="PANTHER" id="PTHR43547:SF2">
    <property type="entry name" value="HYBRID SIGNAL TRANSDUCTION HISTIDINE KINASE C"/>
    <property type="match status" value="1"/>
</dbReference>
<keyword evidence="4" id="KW-0812">Transmembrane</keyword>
<name>A0A4Q1KMZ7_9SPHN</name>
<dbReference type="Gene3D" id="3.30.565.10">
    <property type="entry name" value="Histidine kinase-like ATPase, C-terminal domain"/>
    <property type="match status" value="1"/>
</dbReference>
<keyword evidence="6" id="KW-0418">Kinase</keyword>
<feature type="transmembrane region" description="Helical" evidence="4">
    <location>
        <begin position="198"/>
        <end position="218"/>
    </location>
</feature>
<dbReference type="SUPFAM" id="SSF55781">
    <property type="entry name" value="GAF domain-like"/>
    <property type="match status" value="1"/>
</dbReference>
<dbReference type="SUPFAM" id="SSF55874">
    <property type="entry name" value="ATPase domain of HSP90 chaperone/DNA topoisomerase II/histidine kinase"/>
    <property type="match status" value="1"/>
</dbReference>
<evidence type="ECO:0000256" key="1">
    <source>
        <dbReference type="ARBA" id="ARBA00000085"/>
    </source>
</evidence>
<proteinExistence type="predicted"/>
<sequence length="701" mass="75848">MSPTLLFFGDWGHALAAGLFAALTIWIGRRFAMQQAGKLLVVALALTSTWLLSVAFAGVDRLETGILESLRNCSWLVCLFVLPAQFGHRASRQARGARPLYLVLALLLIAQSGLDILANIRASGRMVFAGSFESTIVLRMLWAIGALLLTQRIYTACSKQVRATIAPVAAALAAMWSYDLFLYSTAFSRAEGLTSLLFALRGLNMAALTPVIALVGHTGRSAIVAPSRTLALRGLGVAIGLALAMLMLGAMLALDDLASPVVKAVASAALFVSVAGGLLFVPATRLHRAAKVLATKHLFRHRYDYREQWMAFADTLGRGAGMGEADDMHSRVIRAMADITQSSCGVLLLAADEPAQFMWHTDWNWKGEHPRTLLFSRSMADQMRSRGWITDLAEARSGADDIPLWLRDEQAGWALVPLVHFDELVGLMLLGHPPIVRALDWEDFDMLRAAARQVASYLSEARGQAALAEARRFEEFNQRFAFIMHDIKNLVSQIALTARNAERHADNPAFRADMILTLQDCAERMNTLLARLSKHGGVTEPLVAADVALGDVLVLVAGRHGATHPVLIEGDRNLLVFANRSRLEQVIGHLLQNAVDASDPASPVVLRAEAEEGSVVLHVIDHGCGMSADYVRDELFRPFSSTKQGGFGIGAYEARELVRTMGGSLGVTSAPGKGTTFTLRLPLADKTVSLPPLGGGRERAA</sequence>
<feature type="transmembrane region" description="Helical" evidence="4">
    <location>
        <begin position="39"/>
        <end position="57"/>
    </location>
</feature>
<dbReference type="EMBL" id="SBKP01000001">
    <property type="protein sequence ID" value="RXR31112.1"/>
    <property type="molecule type" value="Genomic_DNA"/>
</dbReference>
<evidence type="ECO:0000313" key="6">
    <source>
        <dbReference type="EMBL" id="RXR31112.1"/>
    </source>
</evidence>
<dbReference type="PRINTS" id="PR00344">
    <property type="entry name" value="BCTRLSENSOR"/>
</dbReference>
<dbReference type="CDD" id="cd00082">
    <property type="entry name" value="HisKA"/>
    <property type="match status" value="1"/>
</dbReference>
<dbReference type="InterPro" id="IPR004358">
    <property type="entry name" value="Sig_transdc_His_kin-like_C"/>
</dbReference>
<protein>
    <recommendedName>
        <fullName evidence="2">histidine kinase</fullName>
        <ecNumber evidence="2">2.7.13.3</ecNumber>
    </recommendedName>
</protein>
<evidence type="ECO:0000256" key="4">
    <source>
        <dbReference type="SAM" id="Phobius"/>
    </source>
</evidence>
<dbReference type="SMART" id="SM00387">
    <property type="entry name" value="HATPase_c"/>
    <property type="match status" value="1"/>
</dbReference>
<dbReference type="InterPro" id="IPR003594">
    <property type="entry name" value="HATPase_dom"/>
</dbReference>
<accession>A0A4Q1KMZ7</accession>
<evidence type="ECO:0000259" key="5">
    <source>
        <dbReference type="PROSITE" id="PS50109"/>
    </source>
</evidence>
<dbReference type="PANTHER" id="PTHR43547">
    <property type="entry name" value="TWO-COMPONENT HISTIDINE KINASE"/>
    <property type="match status" value="1"/>
</dbReference>
<dbReference type="EC" id="2.7.13.3" evidence="2"/>
<dbReference type="Gene3D" id="3.30.450.40">
    <property type="match status" value="1"/>
</dbReference>
<reference evidence="7" key="1">
    <citation type="submission" date="2019-01" db="EMBL/GenBank/DDBJ databases">
        <title>Cytophagaceae bacterium strain CAR-16.</title>
        <authorList>
            <person name="Chen W.-M."/>
        </authorList>
    </citation>
    <scope>NUCLEOTIDE SEQUENCE [LARGE SCALE GENOMIC DNA]</scope>
    <source>
        <strain evidence="7">CHR27</strain>
    </source>
</reference>
<keyword evidence="4" id="KW-0472">Membrane</keyword>
<dbReference type="OrthoDB" id="9785691at2"/>
<dbReference type="Pfam" id="PF02518">
    <property type="entry name" value="HATPase_c"/>
    <property type="match status" value="1"/>
</dbReference>